<dbReference type="InterPro" id="IPR044751">
    <property type="entry name" value="Ion_transp-like_CBS"/>
</dbReference>
<evidence type="ECO:0000256" key="9">
    <source>
        <dbReference type="PROSITE-ProRule" id="PRU00703"/>
    </source>
</evidence>
<name>A0A2X4VSL7_LEDLE</name>
<dbReference type="InterPro" id="IPR051676">
    <property type="entry name" value="UPF0053_domain"/>
</dbReference>
<feature type="domain" description="CBS" evidence="12">
    <location>
        <begin position="287"/>
        <end position="344"/>
    </location>
</feature>
<evidence type="ECO:0000256" key="6">
    <source>
        <dbReference type="ARBA" id="ARBA00022989"/>
    </source>
</evidence>
<dbReference type="InterPro" id="IPR046342">
    <property type="entry name" value="CBS_dom_sf"/>
</dbReference>
<dbReference type="FunFam" id="3.10.580.10:FF:000002">
    <property type="entry name" value="Magnesium/cobalt efflux protein CorC"/>
    <property type="match status" value="1"/>
</dbReference>
<dbReference type="AlphaFoldDB" id="A0A2X4VSL7"/>
<keyword evidence="8 10" id="KW-0472">Membrane</keyword>
<evidence type="ECO:0000256" key="2">
    <source>
        <dbReference type="ARBA" id="ARBA00006337"/>
    </source>
</evidence>
<dbReference type="SUPFAM" id="SSF54631">
    <property type="entry name" value="CBS-domain pair"/>
    <property type="match status" value="1"/>
</dbReference>
<gene>
    <name evidence="14" type="primary">yhdP_2</name>
    <name evidence="14" type="ORF">NCTC4824_00729</name>
</gene>
<sequence>MLLLRIFLVILLIAFTAFFVASEFAIVKVRSSRIDQLIAQGNQKAIVAKRLLSNLDGYLSATQLGITVTALGLGWLGEPTVQVILTPLFEKLHVTESLATILSFIIAFSTITFIHVVVGELAPKTFAIHKAEQITLAFATPLILFYRIMYPFIWLLNGAARLIVGLFGVKPASEGEIAHSEEELRIILSESLKSGEINQTEFRYVDRIFEFDNRIAKEIMVPRIEVFSIDKSASIDEIIAIIKAERFTRYPVTDGDKDNIIGVVNVKEFLTDCIGNNCTGTEPILPYVKPVIRVIESIPIQTLLVKMQKERNHLAILFDEYGGTAGIITVEDILEEIVGEIRDEFDADEVPYVQKLADKQYILDPKVLIEDVNALLGTQLSDEDVDTLGGWLLTHKYDLKEGDSVVVDDFQFQVKAMERSHISEIAVKKSD</sequence>
<keyword evidence="3" id="KW-1003">Cell membrane</keyword>
<feature type="transmembrane region" description="Helical" evidence="11">
    <location>
        <begin position="6"/>
        <end position="27"/>
    </location>
</feature>
<dbReference type="PROSITE" id="PS51371">
    <property type="entry name" value="CBS"/>
    <property type="match status" value="2"/>
</dbReference>
<dbReference type="Pfam" id="PF03471">
    <property type="entry name" value="CorC_HlyC"/>
    <property type="match status" value="1"/>
</dbReference>
<comment type="subcellular location">
    <subcellularLocation>
        <location evidence="1">Cell membrane</location>
        <topology evidence="1">Multi-pass membrane protein</topology>
    </subcellularLocation>
</comment>
<dbReference type="Pfam" id="PF00571">
    <property type="entry name" value="CBS"/>
    <property type="match status" value="2"/>
</dbReference>
<keyword evidence="5" id="KW-0677">Repeat</keyword>
<feature type="domain" description="CBS" evidence="12">
    <location>
        <begin position="220"/>
        <end position="282"/>
    </location>
</feature>
<dbReference type="InterPro" id="IPR005170">
    <property type="entry name" value="Transptr-assoc_dom"/>
</dbReference>
<dbReference type="PROSITE" id="PS51846">
    <property type="entry name" value="CNNM"/>
    <property type="match status" value="1"/>
</dbReference>
<dbReference type="InterPro" id="IPR036318">
    <property type="entry name" value="FAD-bd_PCMH-like_sf"/>
</dbReference>
<evidence type="ECO:0000259" key="13">
    <source>
        <dbReference type="PROSITE" id="PS51846"/>
    </source>
</evidence>
<dbReference type="GO" id="GO:0050660">
    <property type="term" value="F:flavin adenine dinucleotide binding"/>
    <property type="evidence" value="ECO:0007669"/>
    <property type="project" value="InterPro"/>
</dbReference>
<evidence type="ECO:0000259" key="12">
    <source>
        <dbReference type="PROSITE" id="PS51371"/>
    </source>
</evidence>
<dbReference type="KEGG" id="blen:NCTC4824_00729"/>
<comment type="similarity">
    <text evidence="2">Belongs to the UPF0053 family.</text>
</comment>
<dbReference type="PANTHER" id="PTHR43099:SF2">
    <property type="entry name" value="UPF0053 PROTEIN YRKA"/>
    <property type="match status" value="1"/>
</dbReference>
<evidence type="ECO:0000256" key="10">
    <source>
        <dbReference type="PROSITE-ProRule" id="PRU01193"/>
    </source>
</evidence>
<evidence type="ECO:0000256" key="7">
    <source>
        <dbReference type="ARBA" id="ARBA00023122"/>
    </source>
</evidence>
<keyword evidence="4 10" id="KW-0812">Transmembrane</keyword>
<dbReference type="Proteomes" id="UP000249134">
    <property type="component" value="Chromosome 1"/>
</dbReference>
<dbReference type="EMBL" id="LS483476">
    <property type="protein sequence ID" value="SQI53239.1"/>
    <property type="molecule type" value="Genomic_DNA"/>
</dbReference>
<dbReference type="Pfam" id="PF01595">
    <property type="entry name" value="CNNM"/>
    <property type="match status" value="1"/>
</dbReference>
<reference evidence="14 15" key="1">
    <citation type="submission" date="2018-06" db="EMBL/GenBank/DDBJ databases">
        <authorList>
            <consortium name="Pathogen Informatics"/>
            <person name="Doyle S."/>
        </authorList>
    </citation>
    <scope>NUCLEOTIDE SEQUENCE [LARGE SCALE GENOMIC DNA]</scope>
    <source>
        <strain evidence="14 15">NCTC4824</strain>
    </source>
</reference>
<evidence type="ECO:0000256" key="8">
    <source>
        <dbReference type="ARBA" id="ARBA00023136"/>
    </source>
</evidence>
<evidence type="ECO:0000256" key="4">
    <source>
        <dbReference type="ARBA" id="ARBA00022692"/>
    </source>
</evidence>
<dbReference type="Gene3D" id="3.30.465.10">
    <property type="match status" value="1"/>
</dbReference>
<keyword evidence="6 10" id="KW-1133">Transmembrane helix</keyword>
<dbReference type="SUPFAM" id="SSF56176">
    <property type="entry name" value="FAD-binding/transporter-associated domain-like"/>
    <property type="match status" value="1"/>
</dbReference>
<evidence type="ECO:0000256" key="5">
    <source>
        <dbReference type="ARBA" id="ARBA00022737"/>
    </source>
</evidence>
<dbReference type="STRING" id="1348624.GCA_001591545_04068"/>
<dbReference type="Gene3D" id="3.10.580.10">
    <property type="entry name" value="CBS-domain"/>
    <property type="match status" value="1"/>
</dbReference>
<evidence type="ECO:0000313" key="15">
    <source>
        <dbReference type="Proteomes" id="UP000249134"/>
    </source>
</evidence>
<dbReference type="InterPro" id="IPR002550">
    <property type="entry name" value="CNNM"/>
</dbReference>
<dbReference type="SMART" id="SM01091">
    <property type="entry name" value="CorC_HlyC"/>
    <property type="match status" value="1"/>
</dbReference>
<dbReference type="RefSeq" id="WP_066146736.1">
    <property type="nucleotide sequence ID" value="NZ_CBCSGM010000002.1"/>
</dbReference>
<accession>A0A2X4VSL7</accession>
<evidence type="ECO:0000313" key="14">
    <source>
        <dbReference type="EMBL" id="SQI53239.1"/>
    </source>
</evidence>
<feature type="transmembrane region" description="Helical" evidence="11">
    <location>
        <begin position="97"/>
        <end position="122"/>
    </location>
</feature>
<dbReference type="InterPro" id="IPR000644">
    <property type="entry name" value="CBS_dom"/>
</dbReference>
<dbReference type="PANTHER" id="PTHR43099">
    <property type="entry name" value="UPF0053 PROTEIN YRKA"/>
    <property type="match status" value="1"/>
</dbReference>
<evidence type="ECO:0000256" key="1">
    <source>
        <dbReference type="ARBA" id="ARBA00004651"/>
    </source>
</evidence>
<keyword evidence="7 9" id="KW-0129">CBS domain</keyword>
<feature type="transmembrane region" description="Helical" evidence="11">
    <location>
        <begin position="134"/>
        <end position="156"/>
    </location>
</feature>
<feature type="transmembrane region" description="Helical" evidence="11">
    <location>
        <begin position="58"/>
        <end position="77"/>
    </location>
</feature>
<evidence type="ECO:0000256" key="3">
    <source>
        <dbReference type="ARBA" id="ARBA00022475"/>
    </source>
</evidence>
<proteinExistence type="inferred from homology"/>
<keyword evidence="15" id="KW-1185">Reference proteome</keyword>
<organism evidence="14 15">
    <name type="scientific">Lederbergia lenta</name>
    <name type="common">Bacillus lentus</name>
    <dbReference type="NCBI Taxonomy" id="1467"/>
    <lineage>
        <taxon>Bacteria</taxon>
        <taxon>Bacillati</taxon>
        <taxon>Bacillota</taxon>
        <taxon>Bacilli</taxon>
        <taxon>Bacillales</taxon>
        <taxon>Bacillaceae</taxon>
        <taxon>Lederbergia</taxon>
    </lineage>
</organism>
<protein>
    <submittedName>
        <fullName evidence="14">Hemolysin</fullName>
    </submittedName>
</protein>
<feature type="domain" description="CNNM transmembrane" evidence="13">
    <location>
        <begin position="1"/>
        <end position="201"/>
    </location>
</feature>
<dbReference type="CDD" id="cd04590">
    <property type="entry name" value="CBS_pair_CorC_HlyC_assoc"/>
    <property type="match status" value="1"/>
</dbReference>
<dbReference type="GO" id="GO:0005886">
    <property type="term" value="C:plasma membrane"/>
    <property type="evidence" value="ECO:0007669"/>
    <property type="project" value="UniProtKB-SubCell"/>
</dbReference>
<evidence type="ECO:0000256" key="11">
    <source>
        <dbReference type="SAM" id="Phobius"/>
    </source>
</evidence>
<dbReference type="InterPro" id="IPR016169">
    <property type="entry name" value="FAD-bd_PCMH_sub2"/>
</dbReference>